<dbReference type="EMBL" id="SMFZ01000001">
    <property type="protein sequence ID" value="TCK25436.1"/>
    <property type="molecule type" value="Genomic_DNA"/>
</dbReference>
<accession>A0A4V2PIT0</accession>
<evidence type="ECO:0000313" key="2">
    <source>
        <dbReference type="EMBL" id="TCK25436.1"/>
    </source>
</evidence>
<feature type="chain" id="PRO_5020965830" description="Peptidase inhibitor family I36" evidence="1">
    <location>
        <begin position="23"/>
        <end position="189"/>
    </location>
</feature>
<organism evidence="2 3">
    <name type="scientific">Pseudonocardia endophytica</name>
    <dbReference type="NCBI Taxonomy" id="401976"/>
    <lineage>
        <taxon>Bacteria</taxon>
        <taxon>Bacillati</taxon>
        <taxon>Actinomycetota</taxon>
        <taxon>Actinomycetes</taxon>
        <taxon>Pseudonocardiales</taxon>
        <taxon>Pseudonocardiaceae</taxon>
        <taxon>Pseudonocardia</taxon>
    </lineage>
</organism>
<evidence type="ECO:0000313" key="3">
    <source>
        <dbReference type="Proteomes" id="UP000295560"/>
    </source>
</evidence>
<reference evidence="2 3" key="1">
    <citation type="submission" date="2019-03" db="EMBL/GenBank/DDBJ databases">
        <title>Sequencing the genomes of 1000 actinobacteria strains.</title>
        <authorList>
            <person name="Klenk H.-P."/>
        </authorList>
    </citation>
    <scope>NUCLEOTIDE SEQUENCE [LARGE SCALE GENOMIC DNA]</scope>
    <source>
        <strain evidence="2 3">DSM 44969</strain>
    </source>
</reference>
<dbReference type="AlphaFoldDB" id="A0A4V2PIT0"/>
<gene>
    <name evidence="2" type="ORF">EV378_1244</name>
</gene>
<sequence length="189" mass="20200">MMRRILTAAVTAALAAGPTFLAQDEAFPFPPTGDNPPAGTVGHWEQNAYNSYIQLVGISVNQLNPDYIAKCGVDSPGQKCTISRTDTLTRQISAEFGASSDSVSAAIGISASQSVAIQTGCQSPEMQPSQEYIAFPTETRYFYRVVTDTAAYTTDYGEMIPSGDPPDVSPVAVTAAYDKGFRCRVQQQP</sequence>
<dbReference type="Proteomes" id="UP000295560">
    <property type="component" value="Unassembled WGS sequence"/>
</dbReference>
<name>A0A4V2PIT0_PSEEN</name>
<evidence type="ECO:0008006" key="4">
    <source>
        <dbReference type="Google" id="ProtNLM"/>
    </source>
</evidence>
<comment type="caution">
    <text evidence="2">The sequence shown here is derived from an EMBL/GenBank/DDBJ whole genome shotgun (WGS) entry which is preliminary data.</text>
</comment>
<evidence type="ECO:0000256" key="1">
    <source>
        <dbReference type="SAM" id="SignalP"/>
    </source>
</evidence>
<dbReference type="RefSeq" id="WP_132421741.1">
    <property type="nucleotide sequence ID" value="NZ_SMFZ01000001.1"/>
</dbReference>
<proteinExistence type="predicted"/>
<keyword evidence="3" id="KW-1185">Reference proteome</keyword>
<keyword evidence="1" id="KW-0732">Signal</keyword>
<feature type="signal peptide" evidence="1">
    <location>
        <begin position="1"/>
        <end position="22"/>
    </location>
</feature>
<protein>
    <recommendedName>
        <fullName evidence="4">Peptidase inhibitor family I36</fullName>
    </recommendedName>
</protein>